<dbReference type="AlphaFoldDB" id="A0A101JTG1"/>
<dbReference type="InterPro" id="IPR012341">
    <property type="entry name" value="6hp_glycosidase-like_sf"/>
</dbReference>
<organism evidence="4 5">
    <name type="scientific">Actinoplanes awajinensis subsp. mycoplanecinus</name>
    <dbReference type="NCBI Taxonomy" id="135947"/>
    <lineage>
        <taxon>Bacteria</taxon>
        <taxon>Bacillati</taxon>
        <taxon>Actinomycetota</taxon>
        <taxon>Actinomycetes</taxon>
        <taxon>Micromonosporales</taxon>
        <taxon>Micromonosporaceae</taxon>
        <taxon>Actinoplanes</taxon>
    </lineage>
</organism>
<keyword evidence="5" id="KW-1185">Reference proteome</keyword>
<comment type="caution">
    <text evidence="4">The sequence shown here is derived from an EMBL/GenBank/DDBJ whole genome shotgun (WGS) entry which is preliminary data.</text>
</comment>
<evidence type="ECO:0000313" key="5">
    <source>
        <dbReference type="Proteomes" id="UP000053244"/>
    </source>
</evidence>
<dbReference type="Pfam" id="PF12439">
    <property type="entry name" value="GDE_N"/>
    <property type="match status" value="1"/>
</dbReference>
<dbReference type="InterPro" id="IPR010401">
    <property type="entry name" value="AGL/Gdb1"/>
</dbReference>
<gene>
    <name evidence="4" type="ORF">ADL15_19675</name>
</gene>
<feature type="domain" description="Glycogen debranching enzyme C-terminal" evidence="2">
    <location>
        <begin position="466"/>
        <end position="664"/>
    </location>
</feature>
<feature type="region of interest" description="Disordered" evidence="1">
    <location>
        <begin position="1"/>
        <end position="21"/>
    </location>
</feature>
<dbReference type="PANTHER" id="PTHR10569:SF2">
    <property type="entry name" value="GLYCOGEN DEBRANCHING ENZYME"/>
    <property type="match status" value="1"/>
</dbReference>
<protein>
    <submittedName>
        <fullName evidence="4">Amylo-alpha-1,6-glucosidase</fullName>
    </submittedName>
</protein>
<sequence length="671" mass="70225">MPRIDPLTFGPQLCGTPGEDAGTGREWLVTDGLGGWATGTVSGLRTRPEHALLAVAGPGRAPHVALAALDLTVTLHTGAKVPLYTHAWESGALDPAGHRLLETFTMADGLPRWRWRIGDVVIERELALRPSLAVVHRVLSAPGPVGLTAAAMCTWREAAGTRRADGPALRIEPVADGVIVEGAYRLAGPGWQGTGQWHLGARTGSRVEDLWLAGSFHRSAAAGETLEISAWAGDLADRPPAPRVVLAAARDRAHRLVTTAKAEGYAGTLALAADTFVIRGPDGPALADGYPWSGAPASLAAYEGLFLDTGRADEGRDLLLAAAERPVSALDAPLWLVHAADRHVTRTGDSDLARRLAVPLGRLLRQSLSGDSPLTLDPADGLLTLAAGCQGCLDGVEAPLNTSQHRDPASGPHQAVAGSQRCLRPLETPLTTSQCRDPAGGQDQAAAGCQGCLRQPEGPLRTSQSSGKLVEINALWVNALAALADLLADGGRDDSEPRGKHARARESFLRRFPAPEGWLHDVVEGPAAPYPLGAGTQHDDPTLRPYQLFGWSLPHAPMRGNAGTAVRAAGDALLTPLGLRTLAPDEYGYDGAHPEQGLVRPWLIGAYADACAATGHPVDGLLDGLAAHLTECGVGSIGEAVHGDAPHRALGRPFDALAVAETLRVETRHTP</sequence>
<dbReference type="Proteomes" id="UP000053244">
    <property type="component" value="Unassembled WGS sequence"/>
</dbReference>
<dbReference type="GO" id="GO:0004134">
    <property type="term" value="F:4-alpha-glucanotransferase activity"/>
    <property type="evidence" value="ECO:0007669"/>
    <property type="project" value="InterPro"/>
</dbReference>
<dbReference type="EMBL" id="LLZH01000167">
    <property type="protein sequence ID" value="KUL32730.1"/>
    <property type="molecule type" value="Genomic_DNA"/>
</dbReference>
<feature type="domain" description="Glycogen debranching enzyme bacterial and archaeal type N-terminal" evidence="3">
    <location>
        <begin position="25"/>
        <end position="166"/>
    </location>
</feature>
<proteinExistence type="predicted"/>
<evidence type="ECO:0000313" key="4">
    <source>
        <dbReference type="EMBL" id="KUL32730.1"/>
    </source>
</evidence>
<reference evidence="4 5" key="1">
    <citation type="submission" date="2015-10" db="EMBL/GenBank/DDBJ databases">
        <authorList>
            <person name="Gilbert D.G."/>
        </authorList>
    </citation>
    <scope>NUCLEOTIDE SEQUENCE [LARGE SCALE GENOMIC DNA]</scope>
    <source>
        <strain evidence="4 5">NRRL B-16712</strain>
    </source>
</reference>
<dbReference type="InterPro" id="IPR008928">
    <property type="entry name" value="6-hairpin_glycosidase_sf"/>
</dbReference>
<dbReference type="InterPro" id="IPR024742">
    <property type="entry name" value="Glycogen_debranch_N"/>
</dbReference>
<evidence type="ECO:0000259" key="3">
    <source>
        <dbReference type="Pfam" id="PF12439"/>
    </source>
</evidence>
<accession>A0A101JTG1</accession>
<dbReference type="RefSeq" id="WP_083971462.1">
    <property type="nucleotide sequence ID" value="NZ_LLZH01000167.1"/>
</dbReference>
<evidence type="ECO:0000259" key="2">
    <source>
        <dbReference type="Pfam" id="PF06202"/>
    </source>
</evidence>
<dbReference type="PANTHER" id="PTHR10569">
    <property type="entry name" value="GLYCOGEN DEBRANCHING ENZYME"/>
    <property type="match status" value="1"/>
</dbReference>
<name>A0A101JTG1_9ACTN</name>
<dbReference type="GO" id="GO:0005980">
    <property type="term" value="P:glycogen catabolic process"/>
    <property type="evidence" value="ECO:0007669"/>
    <property type="project" value="InterPro"/>
</dbReference>
<dbReference type="Pfam" id="PF06202">
    <property type="entry name" value="GDE_C"/>
    <property type="match status" value="1"/>
</dbReference>
<dbReference type="InterPro" id="IPR032790">
    <property type="entry name" value="GDE_C"/>
</dbReference>
<dbReference type="Gene3D" id="1.50.10.10">
    <property type="match status" value="1"/>
</dbReference>
<evidence type="ECO:0000256" key="1">
    <source>
        <dbReference type="SAM" id="MobiDB-lite"/>
    </source>
</evidence>
<dbReference type="SUPFAM" id="SSF48208">
    <property type="entry name" value="Six-hairpin glycosidases"/>
    <property type="match status" value="1"/>
</dbReference>
<dbReference type="GO" id="GO:0004135">
    <property type="term" value="F:amylo-alpha-1,6-glucosidase activity"/>
    <property type="evidence" value="ECO:0007669"/>
    <property type="project" value="InterPro"/>
</dbReference>